<proteinExistence type="predicted"/>
<feature type="transmembrane region" description="Helical" evidence="4">
    <location>
        <begin position="72"/>
        <end position="96"/>
    </location>
</feature>
<feature type="compositionally biased region" description="Low complexity" evidence="3">
    <location>
        <begin position="1"/>
        <end position="13"/>
    </location>
</feature>
<dbReference type="RefSeq" id="WP_263993741.1">
    <property type="nucleotide sequence ID" value="NZ_JACKVK010000001.1"/>
</dbReference>
<organism evidence="5 6">
    <name type="scientific">Mycobacterium yunnanensis</name>
    <dbReference type="NCBI Taxonomy" id="368477"/>
    <lineage>
        <taxon>Bacteria</taxon>
        <taxon>Bacillati</taxon>
        <taxon>Actinomycetota</taxon>
        <taxon>Actinomycetes</taxon>
        <taxon>Mycobacteriales</taxon>
        <taxon>Mycobacteriaceae</taxon>
        <taxon>Mycobacterium</taxon>
    </lineage>
</organism>
<evidence type="ECO:0000256" key="3">
    <source>
        <dbReference type="SAM" id="MobiDB-lite"/>
    </source>
</evidence>
<evidence type="ECO:0000313" key="5">
    <source>
        <dbReference type="EMBL" id="MCV7419007.1"/>
    </source>
</evidence>
<sequence>MTDTTSGDTATQTPESARKGAARRRASRAAGPASGTAPEVPAHVVVGSPAAATKRSTSPIGPPPRRQPHRTLVTGLALGVALVLVAAMAGVVAVLLHQQRQGNAEAERDQRFVDTAQQTVVNMFSYTQNDIDDSVNRFVNGISGPLRDMMSQGNNVENLKAIFRDTNANSEAVVNGSALEKIDETADNASVLVSVRVTVTNIDGVNAPSKPYRLRVIVHEDDNGRMTGYDLKYPDGGN</sequence>
<gene>
    <name evidence="5" type="ORF">H7K45_00465</name>
</gene>
<keyword evidence="4" id="KW-1133">Transmembrane helix</keyword>
<comment type="subcellular location">
    <subcellularLocation>
        <location evidence="1">Membrane</location>
    </subcellularLocation>
</comment>
<feature type="region of interest" description="Disordered" evidence="3">
    <location>
        <begin position="1"/>
        <end position="44"/>
    </location>
</feature>
<dbReference type="EMBL" id="JACKVK010000001">
    <property type="protein sequence ID" value="MCV7419007.1"/>
    <property type="molecule type" value="Genomic_DNA"/>
</dbReference>
<accession>A0A9X2YGX4</accession>
<keyword evidence="2 4" id="KW-0472">Membrane</keyword>
<reference evidence="5" key="2">
    <citation type="journal article" date="2022" name="BMC Genomics">
        <title>Comparative genome analysis of mycobacteria focusing on tRNA and non-coding RNA.</title>
        <authorList>
            <person name="Behra P.R.K."/>
            <person name="Pettersson B.M.F."/>
            <person name="Ramesh M."/>
            <person name="Das S."/>
            <person name="Dasgupta S."/>
            <person name="Kirsebom L.A."/>
        </authorList>
    </citation>
    <scope>NUCLEOTIDE SEQUENCE</scope>
    <source>
        <strain evidence="5">DSM 44838</strain>
    </source>
</reference>
<feature type="compositionally biased region" description="Low complexity" evidence="3">
    <location>
        <begin position="28"/>
        <end position="37"/>
    </location>
</feature>
<dbReference type="AlphaFoldDB" id="A0A9X2YGX4"/>
<keyword evidence="4" id="KW-0812">Transmembrane</keyword>
<reference evidence="5" key="1">
    <citation type="submission" date="2020-07" db="EMBL/GenBank/DDBJ databases">
        <authorList>
            <person name="Pettersson B.M.F."/>
            <person name="Behra P.R.K."/>
            <person name="Ramesh M."/>
            <person name="Das S."/>
            <person name="Dasgupta S."/>
            <person name="Kirsebom L.A."/>
        </authorList>
    </citation>
    <scope>NUCLEOTIDE SEQUENCE</scope>
    <source>
        <strain evidence="5">DSM 44838</strain>
    </source>
</reference>
<evidence type="ECO:0000313" key="6">
    <source>
        <dbReference type="Proteomes" id="UP001141629"/>
    </source>
</evidence>
<evidence type="ECO:0000256" key="2">
    <source>
        <dbReference type="ARBA" id="ARBA00023136"/>
    </source>
</evidence>
<evidence type="ECO:0000256" key="1">
    <source>
        <dbReference type="ARBA" id="ARBA00004370"/>
    </source>
</evidence>
<evidence type="ECO:0000256" key="4">
    <source>
        <dbReference type="SAM" id="Phobius"/>
    </source>
</evidence>
<name>A0A9X2YGX4_9MYCO</name>
<protein>
    <submittedName>
        <fullName evidence="5">Mammalian cell entry protein</fullName>
    </submittedName>
</protein>
<comment type="caution">
    <text evidence="5">The sequence shown here is derived from an EMBL/GenBank/DDBJ whole genome shotgun (WGS) entry which is preliminary data.</text>
</comment>
<keyword evidence="6" id="KW-1185">Reference proteome</keyword>
<dbReference type="GO" id="GO:0016020">
    <property type="term" value="C:membrane"/>
    <property type="evidence" value="ECO:0007669"/>
    <property type="project" value="UniProtKB-SubCell"/>
</dbReference>
<dbReference type="Proteomes" id="UP001141629">
    <property type="component" value="Unassembled WGS sequence"/>
</dbReference>
<dbReference type="PANTHER" id="PTHR37042">
    <property type="entry name" value="OUTER MEMBRANE PROTEIN RV1973"/>
    <property type="match status" value="1"/>
</dbReference>
<dbReference type="PANTHER" id="PTHR37042:SF4">
    <property type="entry name" value="OUTER MEMBRANE PROTEIN RV1973"/>
    <property type="match status" value="1"/>
</dbReference>